<protein>
    <submittedName>
        <fullName evidence="1">Uncharacterized protein</fullName>
    </submittedName>
</protein>
<organism evidence="1">
    <name type="scientific">viral metagenome</name>
    <dbReference type="NCBI Taxonomy" id="1070528"/>
    <lineage>
        <taxon>unclassified sequences</taxon>
        <taxon>metagenomes</taxon>
        <taxon>organismal metagenomes</taxon>
    </lineage>
</organism>
<reference evidence="1" key="1">
    <citation type="journal article" date="2020" name="Nature">
        <title>Giant virus diversity and host interactions through global metagenomics.</title>
        <authorList>
            <person name="Schulz F."/>
            <person name="Roux S."/>
            <person name="Paez-Espino D."/>
            <person name="Jungbluth S."/>
            <person name="Walsh D.A."/>
            <person name="Denef V.J."/>
            <person name="McMahon K.D."/>
            <person name="Konstantinidis K.T."/>
            <person name="Eloe-Fadrosh E.A."/>
            <person name="Kyrpides N.C."/>
            <person name="Woyke T."/>
        </authorList>
    </citation>
    <scope>NUCLEOTIDE SEQUENCE</scope>
    <source>
        <strain evidence="1">GVMAG-M-3300009182-78</strain>
    </source>
</reference>
<evidence type="ECO:0000313" key="1">
    <source>
        <dbReference type="EMBL" id="QHS85254.1"/>
    </source>
</evidence>
<name>A0A6C0B0C5_9ZZZZ</name>
<sequence>MYNMEISAFGMKCRVEILILVVILFWIMWGHVLCSCSTVNAKEAINNMSNAYNELLNKKTLNYETNKQDIPMIGINHKEGFTPANINNGESSKFSVTADDPPNTSSWFSPDLSYKKGTSGGPGVQEILNRQAQPIPLPEGELLMFANTPFKPECCPNSFSNSTGCACMTVDQYNYLINRGGNNVPYSEY</sequence>
<proteinExistence type="predicted"/>
<dbReference type="EMBL" id="MN739042">
    <property type="protein sequence ID" value="QHS85254.1"/>
    <property type="molecule type" value="Genomic_DNA"/>
</dbReference>
<dbReference type="AlphaFoldDB" id="A0A6C0B0C5"/>
<accession>A0A6C0B0C5</accession>